<keyword evidence="1" id="KW-0472">Membrane</keyword>
<dbReference type="InterPro" id="IPR030392">
    <property type="entry name" value="S74_ICA"/>
</dbReference>
<reference evidence="3" key="1">
    <citation type="submission" date="2022-12" db="EMBL/GenBank/DDBJ databases">
        <title>Bacterial isolates from different developmental stages of Nematostella vectensis.</title>
        <authorList>
            <person name="Fraune S."/>
        </authorList>
    </citation>
    <scope>NUCLEOTIDE SEQUENCE</scope>
    <source>
        <strain evidence="3">G21619-S1</strain>
    </source>
</reference>
<keyword evidence="1" id="KW-1133">Transmembrane helix</keyword>
<accession>A0ABT4M6R3</accession>
<comment type="caution">
    <text evidence="3">The sequence shown here is derived from an EMBL/GenBank/DDBJ whole genome shotgun (WGS) entry which is preliminary data.</text>
</comment>
<evidence type="ECO:0000313" key="4">
    <source>
        <dbReference type="Proteomes" id="UP001068379"/>
    </source>
</evidence>
<dbReference type="Pfam" id="PF13884">
    <property type="entry name" value="Peptidase_S74"/>
    <property type="match status" value="1"/>
</dbReference>
<keyword evidence="1" id="KW-0812">Transmembrane</keyword>
<proteinExistence type="predicted"/>
<dbReference type="EMBL" id="JAPWHE010000010">
    <property type="protein sequence ID" value="MCZ4330779.1"/>
    <property type="molecule type" value="Genomic_DNA"/>
</dbReference>
<sequence length="453" mass="47564">MRTLDILGVPALPYRAFRPDFRGLIKPAGGGKGDAPDAPDYAGAAQATAAGNLAAAKYATQANRPNQYTPWGTSTWTNDRAFNQAGYDAALASYNQALANQAAKAGNSAGGGLLGNWPEETPVNYVGGDGGSGFNGSAPVAPNASDFWSGGDNWTQTIKLSPEMQALLDQQNKLQMGLFDAQNSAAGRVNETMGQGFDMSNLPSAGRVYDPNLATNNAADLIMQRMNPDLDRQQEALRAQLAQQGITQGSQAYNNAMGQFGQQRNDALTQAQLQGIGLGMQQQGMQFNQSQQGRQQALQEQAWARSLPLNELNALRTGNQVSMPQFPGFAQQATTGGADMLGAANAGYQAQLGAYNADQAASGNMLGGLFGIGSGLLQGAGAAGGFGALFSDRRLKRDIKRVGTGAHGLSIYSYRYVWGGPVQMGYMADEVEKVAPHAVSEIGGFKTVNYGAI</sequence>
<keyword evidence="4" id="KW-1185">Reference proteome</keyword>
<dbReference type="RefSeq" id="WP_269359671.1">
    <property type="nucleotide sequence ID" value="NZ_JAPWHE010000010.1"/>
</dbReference>
<feature type="domain" description="Peptidase S74" evidence="2">
    <location>
        <begin position="391"/>
        <end position="439"/>
    </location>
</feature>
<gene>
    <name evidence="3" type="ORF">O4H32_12565</name>
</gene>
<name>A0ABT4M6R3_9BURK</name>
<evidence type="ECO:0000256" key="1">
    <source>
        <dbReference type="SAM" id="Phobius"/>
    </source>
</evidence>
<organism evidence="3 4">
    <name type="scientific">Castellaniella denitrificans</name>
    <dbReference type="NCBI Taxonomy" id="56119"/>
    <lineage>
        <taxon>Bacteria</taxon>
        <taxon>Pseudomonadati</taxon>
        <taxon>Pseudomonadota</taxon>
        <taxon>Betaproteobacteria</taxon>
        <taxon>Burkholderiales</taxon>
        <taxon>Alcaligenaceae</taxon>
        <taxon>Castellaniella</taxon>
    </lineage>
</organism>
<evidence type="ECO:0000259" key="2">
    <source>
        <dbReference type="Pfam" id="PF13884"/>
    </source>
</evidence>
<feature type="transmembrane region" description="Helical" evidence="1">
    <location>
        <begin position="365"/>
        <end position="391"/>
    </location>
</feature>
<evidence type="ECO:0000313" key="3">
    <source>
        <dbReference type="EMBL" id="MCZ4330779.1"/>
    </source>
</evidence>
<protein>
    <submittedName>
        <fullName evidence="3">Tail fiber domain-containing protein</fullName>
    </submittedName>
</protein>
<dbReference type="Proteomes" id="UP001068379">
    <property type="component" value="Unassembled WGS sequence"/>
</dbReference>